<dbReference type="Gene3D" id="1.10.1420.10">
    <property type="match status" value="1"/>
</dbReference>
<organism evidence="2 3">
    <name type="scientific">Chlamydomonas schloesseri</name>
    <dbReference type="NCBI Taxonomy" id="2026947"/>
    <lineage>
        <taxon>Eukaryota</taxon>
        <taxon>Viridiplantae</taxon>
        <taxon>Chlorophyta</taxon>
        <taxon>core chlorophytes</taxon>
        <taxon>Chlorophyceae</taxon>
        <taxon>CS clade</taxon>
        <taxon>Chlamydomonadales</taxon>
        <taxon>Chlamydomonadaceae</taxon>
        <taxon>Chlamydomonas</taxon>
    </lineage>
</organism>
<accession>A0A835W3A7</accession>
<evidence type="ECO:0000256" key="1">
    <source>
        <dbReference type="SAM" id="MobiDB-lite"/>
    </source>
</evidence>
<gene>
    <name evidence="2" type="ORF">HYH02_011116</name>
</gene>
<dbReference type="PANTHER" id="PTHR12460">
    <property type="entry name" value="CYCLIN-DEPENDENT KINASE INHIBITOR-RELATED PROTEIN"/>
    <property type="match status" value="1"/>
</dbReference>
<dbReference type="InterPro" id="IPR036187">
    <property type="entry name" value="DNA_mismatch_repair_MutS_sf"/>
</dbReference>
<proteinExistence type="predicted"/>
<dbReference type="PANTHER" id="PTHR12460:SF38">
    <property type="entry name" value="KINETOPLAST-ASSOCIATED PROTEIN-LIKE PROTEIN"/>
    <property type="match status" value="1"/>
</dbReference>
<reference evidence="2" key="1">
    <citation type="journal article" date="2020" name="bioRxiv">
        <title>Comparative genomics of Chlamydomonas.</title>
        <authorList>
            <person name="Craig R.J."/>
            <person name="Hasan A.R."/>
            <person name="Ness R.W."/>
            <person name="Keightley P.D."/>
        </authorList>
    </citation>
    <scope>NUCLEOTIDE SEQUENCE</scope>
    <source>
        <strain evidence="2">CCAP 11/173</strain>
    </source>
</reference>
<evidence type="ECO:0000313" key="3">
    <source>
        <dbReference type="Proteomes" id="UP000613740"/>
    </source>
</evidence>
<dbReference type="SUPFAM" id="SSF48334">
    <property type="entry name" value="DNA repair protein MutS, domain III"/>
    <property type="match status" value="1"/>
</dbReference>
<dbReference type="Proteomes" id="UP000613740">
    <property type="component" value="Unassembled WGS sequence"/>
</dbReference>
<feature type="region of interest" description="Disordered" evidence="1">
    <location>
        <begin position="323"/>
        <end position="376"/>
    </location>
</feature>
<protein>
    <submittedName>
        <fullName evidence="2">Uncharacterized protein</fullName>
    </submittedName>
</protein>
<dbReference type="AlphaFoldDB" id="A0A835W3A7"/>
<name>A0A835W3A7_9CHLO</name>
<feature type="compositionally biased region" description="Gly residues" evidence="1">
    <location>
        <begin position="324"/>
        <end position="342"/>
    </location>
</feature>
<evidence type="ECO:0000313" key="2">
    <source>
        <dbReference type="EMBL" id="KAG2437740.1"/>
    </source>
</evidence>
<dbReference type="EMBL" id="JAEHOD010000045">
    <property type="protein sequence ID" value="KAG2437740.1"/>
    <property type="molecule type" value="Genomic_DNA"/>
</dbReference>
<comment type="caution">
    <text evidence="2">The sequence shown here is derived from an EMBL/GenBank/DDBJ whole genome shotgun (WGS) entry which is preliminary data.</text>
</comment>
<keyword evidence="3" id="KW-1185">Reference proteome</keyword>
<sequence length="376" mass="35768">MLLEMVGATDVVVVAAVEGGWRHGGGGGGTVAFHEAGLNRTVAGWVAAAAAAAGGIGGGGGGRYAIHPMPRACFDDTQGGRLLSEYATPDSAAAHLQQQLHSAGGGGDAGGGGGGGGGGGAASRTLQYLALGAAGALLHWALGPEAVHAALGGVGGVGGRRSRRGGGGGGAGAAAAFGDPYGAAAAAAAAPLLPPPPPLALRRGCLRLEALDAGLYMTGLTGPGGLAEALEVVGGGRSLQRLLGAGVRTRAGARLLRSSLLQPLADADSLELRYDTVGELAADGGRLGFDAGQVLAQLPPDLDKMCYSLAAAGLLEAGGSATAAGGGGGGGGGAAGRGGGGAAADPVSPTGGRGSTGTGRQRESVTGMAKKKRRQC</sequence>